<feature type="compositionally biased region" description="Low complexity" evidence="2">
    <location>
        <begin position="368"/>
        <end position="377"/>
    </location>
</feature>
<evidence type="ECO:0000256" key="2">
    <source>
        <dbReference type="SAM" id="MobiDB-lite"/>
    </source>
</evidence>
<dbReference type="Gene3D" id="1.10.287.1490">
    <property type="match status" value="1"/>
</dbReference>
<protein>
    <submittedName>
        <fullName evidence="3">Uncharacterized protein</fullName>
    </submittedName>
</protein>
<reference evidence="3" key="1">
    <citation type="submission" date="2021-01" db="EMBL/GenBank/DDBJ databases">
        <authorList>
            <person name="Corre E."/>
            <person name="Pelletier E."/>
            <person name="Niang G."/>
            <person name="Scheremetjew M."/>
            <person name="Finn R."/>
            <person name="Kale V."/>
            <person name="Holt S."/>
            <person name="Cochrane G."/>
            <person name="Meng A."/>
            <person name="Brown T."/>
            <person name="Cohen L."/>
        </authorList>
    </citation>
    <scope>NUCLEOTIDE SEQUENCE</scope>
    <source>
        <strain evidence="3">CCMP494</strain>
    </source>
</reference>
<accession>A0A7S0KX94</accession>
<dbReference type="EMBL" id="HBEV01015946">
    <property type="protein sequence ID" value="CAD8595031.1"/>
    <property type="molecule type" value="Transcribed_RNA"/>
</dbReference>
<feature type="region of interest" description="Disordered" evidence="2">
    <location>
        <begin position="736"/>
        <end position="765"/>
    </location>
</feature>
<feature type="coiled-coil region" evidence="1">
    <location>
        <begin position="221"/>
        <end position="252"/>
    </location>
</feature>
<sequence>MAHAQLKGALETLCPAPDALKDEMDVIDPKRLADLGMTPEHAIGLYRALYKYSQKCVESHDRVRAAMAPVGPEAKQDVLDGVWSIFTTTWEAAAGAAFPSKVAGATKALDSVDRLAAALAQLQTECADRMRETEQARAESAERMEEIVSLRPFPGKFEECVRRAEAAESERDDLGARVEALEQKLAAAEAEIPKGWEAEKAAVAAGEARASELTAAAKAAAETAAANVDKLKNDHADEVQELMDQLWKARNEAGAAIEAEKDMRAITGTLKADIAFHRESKAGATEKMVKAIERAEAAEGEMQRLQGIADRATAACDEAERRADASDKFAAKESARAANTTARLVITVSQLLRAKKRIAALESTSEKQALSQALSRAESAEEERDQMKLRADAADEKSKEQKERINELETQVIQAQTAQKAAETKQAELQASNDELTEAKTKLEEELATARQEKADAIQALEDYKKEFIVEQKARLKAEKNMREMRDENRRIISEVGDGDMEKLVTKVDSVGAKAKEGLEKQDKNWEGINAFAGEFVDEQSTKMDAVKKEFKVWSDEISELTDKCAKKTKEAVDELIATRKKMRKLQQQLKETKEELGNVKTELATANRELKEAKKDLAETKSDLETATARVTALEEQLAFASNELEATKSTLVDIEAQLKKERSDRLALQFQNQAQKALAEKRQKKLEDAERDLEEAQEELESAKKAASGANASAAVAKMKVGLLKGKLEKKLDAAAEEGGAAEGARVGGGGVDPTKPFLDPAKILSGTPAELMPYQQKLADEYVEASLALKAAGTTAKPQ</sequence>
<feature type="region of interest" description="Disordered" evidence="2">
    <location>
        <begin position="687"/>
        <end position="715"/>
    </location>
</feature>
<dbReference type="AlphaFoldDB" id="A0A7S0KX94"/>
<evidence type="ECO:0000313" key="3">
    <source>
        <dbReference type="EMBL" id="CAD8595031.1"/>
    </source>
</evidence>
<dbReference type="SUPFAM" id="SSF57997">
    <property type="entry name" value="Tropomyosin"/>
    <property type="match status" value="1"/>
</dbReference>
<feature type="coiled-coil region" evidence="1">
    <location>
        <begin position="105"/>
        <end position="139"/>
    </location>
</feature>
<feature type="compositionally biased region" description="Acidic residues" evidence="2">
    <location>
        <begin position="691"/>
        <end position="702"/>
    </location>
</feature>
<proteinExistence type="predicted"/>
<feature type="region of interest" description="Disordered" evidence="2">
    <location>
        <begin position="365"/>
        <end position="404"/>
    </location>
</feature>
<name>A0A7S0KX94_MICPS</name>
<feature type="coiled-coil region" evidence="1">
    <location>
        <begin position="281"/>
        <end position="322"/>
    </location>
</feature>
<organism evidence="3">
    <name type="scientific">Micromonas pusilla</name>
    <name type="common">Picoplanktonic green alga</name>
    <name type="synonym">Chromulina pusilla</name>
    <dbReference type="NCBI Taxonomy" id="38833"/>
    <lineage>
        <taxon>Eukaryota</taxon>
        <taxon>Viridiplantae</taxon>
        <taxon>Chlorophyta</taxon>
        <taxon>Mamiellophyceae</taxon>
        <taxon>Mamiellales</taxon>
        <taxon>Mamiellaceae</taxon>
        <taxon>Micromonas</taxon>
    </lineage>
</organism>
<keyword evidence="1" id="KW-0175">Coiled coil</keyword>
<evidence type="ECO:0000256" key="1">
    <source>
        <dbReference type="SAM" id="Coils"/>
    </source>
</evidence>
<feature type="compositionally biased region" description="Basic and acidic residues" evidence="2">
    <location>
        <begin position="385"/>
        <end position="404"/>
    </location>
</feature>
<gene>
    <name evidence="3" type="ORF">MSP1404_LOCUS12436</name>
</gene>
<feature type="coiled-coil region" evidence="1">
    <location>
        <begin position="164"/>
        <end position="191"/>
    </location>
</feature>